<dbReference type="Pfam" id="PF01262">
    <property type="entry name" value="AlaDh_PNT_C"/>
    <property type="match status" value="1"/>
</dbReference>
<evidence type="ECO:0000259" key="26">
    <source>
        <dbReference type="SMART" id="SM01002"/>
    </source>
</evidence>
<evidence type="ECO:0000256" key="2">
    <source>
        <dbReference type="ARBA" id="ARBA00004429"/>
    </source>
</evidence>
<evidence type="ECO:0000256" key="17">
    <source>
        <dbReference type="ARBA" id="ARBA00023128"/>
    </source>
</evidence>
<evidence type="ECO:0000256" key="16">
    <source>
        <dbReference type="ARBA" id="ARBA00023027"/>
    </source>
</evidence>
<comment type="function">
    <text evidence="20">The transhydrogenation between NADH and NADP is coupled to respiration and ATP hydrolysis and functions as a proton pump across the membrane. May play a role in reactive oxygen species (ROS) detoxification in the adrenal gland.</text>
</comment>
<evidence type="ECO:0000256" key="14">
    <source>
        <dbReference type="ARBA" id="ARBA00022989"/>
    </source>
</evidence>
<dbReference type="InterPro" id="IPR007698">
    <property type="entry name" value="AlaDH/PNT_NAD(H)-bd"/>
</dbReference>
<feature type="region of interest" description="Disordered" evidence="24">
    <location>
        <begin position="640"/>
        <end position="666"/>
    </location>
</feature>
<dbReference type="GO" id="GO:0005743">
    <property type="term" value="C:mitochondrial inner membrane"/>
    <property type="evidence" value="ECO:0007669"/>
    <property type="project" value="UniProtKB-SubCell"/>
</dbReference>
<evidence type="ECO:0000313" key="29">
    <source>
        <dbReference type="Proteomes" id="UP001620626"/>
    </source>
</evidence>
<evidence type="ECO:0000256" key="18">
    <source>
        <dbReference type="ARBA" id="ARBA00023136"/>
    </source>
</evidence>
<dbReference type="InterPro" id="IPR012337">
    <property type="entry name" value="RNaseH-like_sf"/>
</dbReference>
<dbReference type="SUPFAM" id="SSF52467">
    <property type="entry name" value="DHS-like NAD/FAD-binding domain"/>
    <property type="match status" value="1"/>
</dbReference>
<feature type="transmembrane region" description="Helical" evidence="25">
    <location>
        <begin position="1065"/>
        <end position="1085"/>
    </location>
</feature>
<comment type="subunit">
    <text evidence="4">Homodimer.</text>
</comment>
<dbReference type="NCBIfam" id="NF006942">
    <property type="entry name" value="PRK09424.1"/>
    <property type="match status" value="1"/>
</dbReference>
<feature type="compositionally biased region" description="Pro residues" evidence="24">
    <location>
        <begin position="640"/>
        <end position="650"/>
    </location>
</feature>
<dbReference type="SMART" id="SM01002">
    <property type="entry name" value="AlaDh_PNT_C"/>
    <property type="match status" value="1"/>
</dbReference>
<dbReference type="Pfam" id="PF12769">
    <property type="entry name" value="PNTB_4TM"/>
    <property type="match status" value="1"/>
</dbReference>
<dbReference type="InterPro" id="IPR024605">
    <property type="entry name" value="NADP_transhyd_a_C"/>
</dbReference>
<feature type="transmembrane region" description="Helical" evidence="25">
    <location>
        <begin position="880"/>
        <end position="898"/>
    </location>
</feature>
<dbReference type="InterPro" id="IPR029035">
    <property type="entry name" value="DHS-like_NAD/FAD-binding_dom"/>
</dbReference>
<comment type="similarity">
    <text evidence="3">In the N-terminal section; belongs to the AlaDH/PNT family.</text>
</comment>
<dbReference type="InterPro" id="IPR007886">
    <property type="entry name" value="AlaDH/PNT_N"/>
</dbReference>
<feature type="transmembrane region" description="Helical" evidence="25">
    <location>
        <begin position="910"/>
        <end position="930"/>
    </location>
</feature>
<comment type="catalytic activity">
    <reaction evidence="19">
        <text>NAD(+) + NADPH + H(+)(in) = NADH + NADP(+) + H(+)(out)</text>
        <dbReference type="Rhea" id="RHEA:47992"/>
        <dbReference type="ChEBI" id="CHEBI:15378"/>
        <dbReference type="ChEBI" id="CHEBI:57540"/>
        <dbReference type="ChEBI" id="CHEBI:57783"/>
        <dbReference type="ChEBI" id="CHEBI:57945"/>
        <dbReference type="ChEBI" id="CHEBI:58349"/>
        <dbReference type="EC" id="7.1.1.1"/>
    </reaction>
</comment>
<dbReference type="SUPFAM" id="SSF53098">
    <property type="entry name" value="Ribonuclease H-like"/>
    <property type="match status" value="1"/>
</dbReference>
<dbReference type="FunFam" id="3.40.50.1220:FF:000002">
    <property type="entry name" value="NAD(P) transhydrogenase subunit beta"/>
    <property type="match status" value="1"/>
</dbReference>
<keyword evidence="12" id="KW-0809">Transit peptide</keyword>
<dbReference type="FunFam" id="3.40.50.720:FF:000028">
    <property type="entry name" value="NAD(P) transhydrogenase subunit alpha"/>
    <property type="match status" value="1"/>
</dbReference>
<evidence type="ECO:0000256" key="23">
    <source>
        <dbReference type="ARBA" id="ARBA00079255"/>
    </source>
</evidence>
<keyword evidence="29" id="KW-1185">Reference proteome</keyword>
<name>A0ABD2L745_9BILA</name>
<evidence type="ECO:0000256" key="8">
    <source>
        <dbReference type="ARBA" id="ARBA00022692"/>
    </source>
</evidence>
<evidence type="ECO:0000256" key="13">
    <source>
        <dbReference type="ARBA" id="ARBA00022967"/>
    </source>
</evidence>
<comment type="caution">
    <text evidence="28">The sequence shown here is derived from an EMBL/GenBank/DDBJ whole genome shotgun (WGS) entry which is preliminary data.</text>
</comment>
<keyword evidence="10" id="KW-0999">Mitochondrion inner membrane</keyword>
<evidence type="ECO:0000256" key="24">
    <source>
        <dbReference type="SAM" id="MobiDB-lite"/>
    </source>
</evidence>
<dbReference type="Pfam" id="PF04937">
    <property type="entry name" value="DUF659"/>
    <property type="match status" value="1"/>
</dbReference>
<dbReference type="Pfam" id="PF02233">
    <property type="entry name" value="PNTB"/>
    <property type="match status" value="1"/>
</dbReference>
<evidence type="ECO:0000256" key="6">
    <source>
        <dbReference type="ARBA" id="ARBA00022475"/>
    </source>
</evidence>
<feature type="compositionally biased region" description="Polar residues" evidence="24">
    <location>
        <begin position="651"/>
        <end position="663"/>
    </location>
</feature>
<keyword evidence="15" id="KW-0007">Acetylation</keyword>
<evidence type="ECO:0000256" key="25">
    <source>
        <dbReference type="SAM" id="Phobius"/>
    </source>
</evidence>
<dbReference type="InterPro" id="IPR036291">
    <property type="entry name" value="NAD(P)-bd_dom_sf"/>
</dbReference>
<keyword evidence="17" id="KW-0496">Mitochondrion</keyword>
<dbReference type="SUPFAM" id="SSF51735">
    <property type="entry name" value="NAD(P)-binding Rossmann-fold domains"/>
    <property type="match status" value="1"/>
</dbReference>
<organism evidence="28 29">
    <name type="scientific">Heterodera trifolii</name>
    <dbReference type="NCBI Taxonomy" id="157864"/>
    <lineage>
        <taxon>Eukaryota</taxon>
        <taxon>Metazoa</taxon>
        <taxon>Ecdysozoa</taxon>
        <taxon>Nematoda</taxon>
        <taxon>Chromadorea</taxon>
        <taxon>Rhabditida</taxon>
        <taxon>Tylenchina</taxon>
        <taxon>Tylenchomorpha</taxon>
        <taxon>Tylenchoidea</taxon>
        <taxon>Heteroderidae</taxon>
        <taxon>Heteroderinae</taxon>
        <taxon>Heterodera</taxon>
    </lineage>
</organism>
<dbReference type="PANTHER" id="PTHR10160:SF19">
    <property type="entry name" value="PROTON-TRANSLOCATING NAD(P)(+) TRANSHYDROGENASE"/>
    <property type="match status" value="1"/>
</dbReference>
<evidence type="ECO:0000256" key="19">
    <source>
        <dbReference type="ARBA" id="ARBA00048202"/>
    </source>
</evidence>
<dbReference type="InterPro" id="IPR007021">
    <property type="entry name" value="DUF659"/>
</dbReference>
<feature type="transmembrane region" description="Helical" evidence="25">
    <location>
        <begin position="826"/>
        <end position="845"/>
    </location>
</feature>
<evidence type="ECO:0000256" key="10">
    <source>
        <dbReference type="ARBA" id="ARBA00022792"/>
    </source>
</evidence>
<dbReference type="EC" id="7.1.1.1" evidence="5"/>
<evidence type="ECO:0000256" key="7">
    <source>
        <dbReference type="ARBA" id="ARBA00022519"/>
    </source>
</evidence>
<evidence type="ECO:0000256" key="11">
    <source>
        <dbReference type="ARBA" id="ARBA00022857"/>
    </source>
</evidence>
<evidence type="ECO:0000256" key="15">
    <source>
        <dbReference type="ARBA" id="ARBA00022990"/>
    </source>
</evidence>
<dbReference type="Proteomes" id="UP001620626">
    <property type="component" value="Unassembled WGS sequence"/>
</dbReference>
<keyword evidence="14 25" id="KW-1133">Transmembrane helix</keyword>
<dbReference type="InterPro" id="IPR034300">
    <property type="entry name" value="PNTB-like"/>
</dbReference>
<dbReference type="EMBL" id="JBICBT010000538">
    <property type="protein sequence ID" value="KAL3110545.1"/>
    <property type="molecule type" value="Genomic_DNA"/>
</dbReference>
<protein>
    <recommendedName>
        <fullName evidence="22">NAD(P) transhydrogenase, mitochondrial</fullName>
        <ecNumber evidence="5">7.1.1.1</ecNumber>
    </recommendedName>
    <alternativeName>
        <fullName evidence="23">Nicotinamide nucleotide transhydrogenase</fullName>
    </alternativeName>
</protein>
<evidence type="ECO:0000256" key="3">
    <source>
        <dbReference type="ARBA" id="ARBA00005624"/>
    </source>
</evidence>
<dbReference type="Pfam" id="PF05222">
    <property type="entry name" value="AlaDh_PNT_N"/>
    <property type="match status" value="1"/>
</dbReference>
<evidence type="ECO:0000256" key="4">
    <source>
        <dbReference type="ARBA" id="ARBA00011738"/>
    </source>
</evidence>
<dbReference type="CDD" id="cd05304">
    <property type="entry name" value="Rubrum_tdh"/>
    <property type="match status" value="1"/>
</dbReference>
<feature type="transmembrane region" description="Helical" evidence="25">
    <location>
        <begin position="988"/>
        <end position="1005"/>
    </location>
</feature>
<keyword evidence="6" id="KW-1003">Cell membrane</keyword>
<proteinExistence type="inferred from homology"/>
<keyword evidence="9" id="KW-0547">Nucleotide-binding</keyword>
<comment type="subcellular location">
    <subcellularLocation>
        <location evidence="2">Cell inner membrane</location>
        <topology evidence="2">Multi-pass membrane protein</topology>
    </subcellularLocation>
    <subcellularLocation>
        <location evidence="1">Mitochondrion inner membrane</location>
        <topology evidence="1">Multi-pass membrane protein</topology>
        <orientation evidence="1">Matrix side</orientation>
    </subcellularLocation>
</comment>
<evidence type="ECO:0000256" key="1">
    <source>
        <dbReference type="ARBA" id="ARBA00004292"/>
    </source>
</evidence>
<feature type="transmembrane region" description="Helical" evidence="25">
    <location>
        <begin position="950"/>
        <end position="968"/>
    </location>
</feature>
<feature type="domain" description="Alanine dehydrogenase/pyridine nucleotide transhydrogenase NAD(H)-binding" evidence="26">
    <location>
        <begin position="416"/>
        <end position="581"/>
    </location>
</feature>
<sequence length="1292" mass="138101">MSEIQKELSGCYYWISVDETTDKAGRFIANLLLGKLDGQKWKEPKLVSVKALDKVNSGSIARFVNEGIERCGVTRENALLICTDAAAYMRKMTTDLKVFYPNLLSVTCLAHGLHRIAEKIRDQFPNVDRLIAKTKAVFVKAPYRVKTFRDKMPDLPLPPKQVLTRWGTWMCAAAYYWEHFQSIKAVVDMFDPNDSACIEDCQASFTDCVWQDLAYIQSNFGRLSQAITKLETQGLTIQESLEIFAGVQNEMDNAIGEKAERIREKFAFIVSNNAALRESHPEEHRVSLTPSAAANLIKKGMKVQVEQGAGVLASVMDEDFAKVGAKIVSREEAFRADVLLKMRCPETFEIDSFRPNSTLISFIWPSLNRNVVELLGKKQMNVFAMDCIPRISRAQVFDALSSMANIAGYKAVIEAANNYGRFLSGQITAAGKIPPTKVLVVGGGVAGLSAIATAKNLGAIVRGFDTRPAVKDQVKSLGAEFLEVKVQESGEGVGGYAKEMSPAFIEAEMELFRQQCREVDIIISTAAIPGKKAPVLFTKDMIALMKRGSVLVDLAAETGGNFESTKPGEIYTDKNGVIHIGYCHMANRLPGQASALYANNITKFLLSIGDQKQHFFIDLNDEVVRGALVLLNGKLMWPPPTVAQPSPKPTPKQTESVASQTDSVPPLAKMEESHLSKNLKTAALYATAIGSVNLLGFVSPNAAFTQTMTTFGLAGIVGYHTVWGVTPALHSPLMSVTNAVSGITAAGALHLMGGGYCPTNSAQVLALGAAFVSSINIGGGFTITKRMLGMFKRPTDPPEHNWLFALPAGALIGSYAFGAMNGFEQIHAIGAFTSSLCCVGAISGLSSQHSARIGNSLGMIGVSGALLTTLGTLNPDPQTLSQMCAAIASGSLIGSIVATRIKVTDLPQLVALFHSFVGIAATATCVSNYLAEFSHFLADPAGTAAVKTCLFLGAYIGGVTFTGSLMAYGKLQGLLGSAPTLLPARNMLNFALLSANVAALGFYLTTDSMAMGLSMLGTTSLLSSLMGVTLTMAIGGADMPVVITVLNSYSGWALCAEGLMLNNNLLTIVGALIGSSGAILSHIMCKAMNRSLFNVILGGVGTKSQKGGKAQKITGTAQFAEVDQVVDMIKDAKNIIIVPGYGLCAAQAQYPIAELVKCLRERGANVRFAIHPVAGRMPGQLNVLLAEAGVPYDIVEEMDEINDNFPDTDLTLVIGANDTVNRAAEEDPNSSIAGMPVLKVWHSKQVVVMKRTMGVGYAAVDNPIFFDRNTQMLLGDAKKVCDKLLAGVKSGA</sequence>
<dbReference type="Gene3D" id="3.40.50.720">
    <property type="entry name" value="NAD(P)-binding Rossmann-like Domain"/>
    <property type="match status" value="2"/>
</dbReference>
<gene>
    <name evidence="28" type="ORF">niasHT_020016</name>
</gene>
<evidence type="ECO:0000256" key="22">
    <source>
        <dbReference type="ARBA" id="ARBA00074145"/>
    </source>
</evidence>
<dbReference type="SUPFAM" id="SSF52283">
    <property type="entry name" value="Formate/glycerate dehydrogenase catalytic domain-like"/>
    <property type="match status" value="1"/>
</dbReference>
<dbReference type="GO" id="GO:0005886">
    <property type="term" value="C:plasma membrane"/>
    <property type="evidence" value="ECO:0007669"/>
    <property type="project" value="UniProtKB-SubCell"/>
</dbReference>
<evidence type="ECO:0000256" key="20">
    <source>
        <dbReference type="ARBA" id="ARBA00054910"/>
    </source>
</evidence>
<evidence type="ECO:0000256" key="12">
    <source>
        <dbReference type="ARBA" id="ARBA00022946"/>
    </source>
</evidence>
<keyword evidence="16" id="KW-0520">NAD</keyword>
<dbReference type="Gene3D" id="3.40.50.1220">
    <property type="entry name" value="TPP-binding domain"/>
    <property type="match status" value="1"/>
</dbReference>
<keyword evidence="7" id="KW-0997">Cell inner membrane</keyword>
<feature type="transmembrane region" description="Helical" evidence="25">
    <location>
        <begin position="857"/>
        <end position="874"/>
    </location>
</feature>
<keyword evidence="13" id="KW-1278">Translocase</keyword>
<keyword evidence="18 25" id="KW-0472">Membrane</keyword>
<keyword evidence="8 25" id="KW-0812">Transmembrane</keyword>
<evidence type="ECO:0000256" key="5">
    <source>
        <dbReference type="ARBA" id="ARBA00012943"/>
    </source>
</evidence>
<reference evidence="28 29" key="1">
    <citation type="submission" date="2024-10" db="EMBL/GenBank/DDBJ databases">
        <authorList>
            <person name="Kim D."/>
        </authorList>
    </citation>
    <scope>NUCLEOTIDE SEQUENCE [LARGE SCALE GENOMIC DNA]</scope>
    <source>
        <strain evidence="28">BH-2024</strain>
    </source>
</reference>
<keyword evidence="11" id="KW-0521">NADP</keyword>
<comment type="similarity">
    <text evidence="21">In the C-terminal section; belongs to the PNT beta subunit family.</text>
</comment>
<dbReference type="NCBIfam" id="TIGR00561">
    <property type="entry name" value="pntA"/>
    <property type="match status" value="1"/>
</dbReference>
<dbReference type="GO" id="GO:0000166">
    <property type="term" value="F:nucleotide binding"/>
    <property type="evidence" value="ECO:0007669"/>
    <property type="project" value="UniProtKB-KW"/>
</dbReference>
<dbReference type="PANTHER" id="PTHR10160">
    <property type="entry name" value="NAD(P) TRANSHYDROGENASE"/>
    <property type="match status" value="1"/>
</dbReference>
<evidence type="ECO:0000256" key="9">
    <source>
        <dbReference type="ARBA" id="ARBA00022741"/>
    </source>
</evidence>
<feature type="transmembrane region" description="Helical" evidence="25">
    <location>
        <begin position="762"/>
        <end position="781"/>
    </location>
</feature>
<accession>A0ABD2L745</accession>
<evidence type="ECO:0000256" key="21">
    <source>
        <dbReference type="ARBA" id="ARBA00061558"/>
    </source>
</evidence>
<evidence type="ECO:0000259" key="27">
    <source>
        <dbReference type="SMART" id="SM01003"/>
    </source>
</evidence>
<dbReference type="GO" id="GO:0008750">
    <property type="term" value="F:proton-translocating NAD(P)+ transhydrogenase activity"/>
    <property type="evidence" value="ECO:0007669"/>
    <property type="project" value="UniProtKB-EC"/>
</dbReference>
<feature type="transmembrane region" description="Helical" evidence="25">
    <location>
        <begin position="802"/>
        <end position="820"/>
    </location>
</feature>
<feature type="domain" description="Alanine dehydrogenase/pyridine nucleotide transhydrogenase N-terminal" evidence="27">
    <location>
        <begin position="274"/>
        <end position="407"/>
    </location>
</feature>
<dbReference type="SMART" id="SM01003">
    <property type="entry name" value="AlaDh_PNT_N"/>
    <property type="match status" value="1"/>
</dbReference>
<evidence type="ECO:0000313" key="28">
    <source>
        <dbReference type="EMBL" id="KAL3110545.1"/>
    </source>
</evidence>
<dbReference type="InterPro" id="IPR026255">
    <property type="entry name" value="NADP_transhyd_a"/>
</dbReference>